<comment type="caution">
    <text evidence="2">The sequence shown here is derived from an EMBL/GenBank/DDBJ whole genome shotgun (WGS) entry which is preliminary data.</text>
</comment>
<feature type="non-terminal residue" evidence="2">
    <location>
        <position position="288"/>
    </location>
</feature>
<protein>
    <recommendedName>
        <fullName evidence="4">G protein-coupled receptor</fullName>
    </recommendedName>
</protein>
<proteinExistence type="predicted"/>
<dbReference type="PANTHER" id="PTHR45830:SF15">
    <property type="entry name" value="SERPENTINE RECEPTOR, CLASS I"/>
    <property type="match status" value="1"/>
</dbReference>
<evidence type="ECO:0000256" key="1">
    <source>
        <dbReference type="SAM" id="Phobius"/>
    </source>
</evidence>
<dbReference type="PANTHER" id="PTHR45830">
    <property type="entry name" value="SERPENTINE RECEPTOR, CLASS I"/>
    <property type="match status" value="1"/>
</dbReference>
<feature type="transmembrane region" description="Helical" evidence="1">
    <location>
        <begin position="217"/>
        <end position="237"/>
    </location>
</feature>
<keyword evidence="1" id="KW-1133">Transmembrane helix</keyword>
<accession>A0AAN5DG78</accession>
<organism evidence="2 3">
    <name type="scientific">Pristionchus mayeri</name>
    <dbReference type="NCBI Taxonomy" id="1317129"/>
    <lineage>
        <taxon>Eukaryota</taxon>
        <taxon>Metazoa</taxon>
        <taxon>Ecdysozoa</taxon>
        <taxon>Nematoda</taxon>
        <taxon>Chromadorea</taxon>
        <taxon>Rhabditida</taxon>
        <taxon>Rhabditina</taxon>
        <taxon>Diplogasteromorpha</taxon>
        <taxon>Diplogasteroidea</taxon>
        <taxon>Neodiplogasteridae</taxon>
        <taxon>Pristionchus</taxon>
    </lineage>
</organism>
<evidence type="ECO:0000313" key="2">
    <source>
        <dbReference type="EMBL" id="GMR63048.1"/>
    </source>
</evidence>
<sequence>MNWGIRIAYLINIIAHIAFDWIVSIFVRVYVVPPYGLFYSEGLLNRLGCCRQLIMGSALFKGVLGASYIGIICTFYVLMMQMYQLTVANEFRSYWKLSQIMQAIIYVSISGICILNVVGFVIFGTDVENYAELIKTPELSWMAQRGGALLLFGEPGKYSHFRTEFYFLLLSALVFLPLLFFFMAHALIFLHENERVKHTSINADLFSEQLEDVSFQMGGALVFFIIPLSVIMTMSVVDLRDFISDPVFAAIRFTCVILMYLNPPQLGLVFILRNETHRRILLRRFQKI</sequence>
<evidence type="ECO:0008006" key="4">
    <source>
        <dbReference type="Google" id="ProtNLM"/>
    </source>
</evidence>
<keyword evidence="1" id="KW-0472">Membrane</keyword>
<reference evidence="3" key="1">
    <citation type="submission" date="2022-10" db="EMBL/GenBank/DDBJ databases">
        <title>Genome assembly of Pristionchus species.</title>
        <authorList>
            <person name="Yoshida K."/>
            <person name="Sommer R.J."/>
        </authorList>
    </citation>
    <scope>NUCLEOTIDE SEQUENCE [LARGE SCALE GENOMIC DNA]</scope>
    <source>
        <strain evidence="3">RS5460</strain>
    </source>
</reference>
<dbReference type="Proteomes" id="UP001328107">
    <property type="component" value="Unassembled WGS sequence"/>
</dbReference>
<keyword evidence="1" id="KW-0812">Transmembrane</keyword>
<evidence type="ECO:0000313" key="3">
    <source>
        <dbReference type="Proteomes" id="UP001328107"/>
    </source>
</evidence>
<feature type="transmembrane region" description="Helical" evidence="1">
    <location>
        <begin position="165"/>
        <end position="190"/>
    </location>
</feature>
<keyword evidence="3" id="KW-1185">Reference proteome</keyword>
<feature type="transmembrane region" description="Helical" evidence="1">
    <location>
        <begin position="53"/>
        <end position="79"/>
    </location>
</feature>
<feature type="transmembrane region" description="Helical" evidence="1">
    <location>
        <begin position="100"/>
        <end position="123"/>
    </location>
</feature>
<dbReference type="EMBL" id="BTRK01000006">
    <property type="protein sequence ID" value="GMR63048.1"/>
    <property type="molecule type" value="Genomic_DNA"/>
</dbReference>
<name>A0AAN5DG78_9BILA</name>
<feature type="transmembrane region" description="Helical" evidence="1">
    <location>
        <begin position="249"/>
        <end position="272"/>
    </location>
</feature>
<gene>
    <name evidence="2" type="ORF">PMAYCL1PPCAC_33243</name>
</gene>
<feature type="transmembrane region" description="Helical" evidence="1">
    <location>
        <begin position="7"/>
        <end position="33"/>
    </location>
</feature>
<dbReference type="AlphaFoldDB" id="A0AAN5DG78"/>